<evidence type="ECO:0000256" key="4">
    <source>
        <dbReference type="ARBA" id="ARBA00022801"/>
    </source>
</evidence>
<keyword evidence="3 7" id="KW-0479">Metal-binding</keyword>
<dbReference type="EMBL" id="AP021861">
    <property type="protein sequence ID" value="BBO35720.1"/>
    <property type="molecule type" value="Genomic_DNA"/>
</dbReference>
<dbReference type="GO" id="GO:0004401">
    <property type="term" value="F:histidinol-phosphatase activity"/>
    <property type="evidence" value="ECO:0007669"/>
    <property type="project" value="UniProtKB-UniRule"/>
</dbReference>
<dbReference type="SUPFAM" id="SSF56655">
    <property type="entry name" value="Carbohydrate phosphatase"/>
    <property type="match status" value="1"/>
</dbReference>
<proteinExistence type="inferred from homology"/>
<protein>
    <recommendedName>
        <fullName evidence="6">Histidinol-phosphatase</fullName>
        <ecNumber evidence="6">3.1.3.15</ecNumber>
    </recommendedName>
</protein>
<dbReference type="PRINTS" id="PR00377">
    <property type="entry name" value="IMPHPHTASES"/>
</dbReference>
<dbReference type="EC" id="3.1.3.15" evidence="6"/>
<dbReference type="PANTHER" id="PTHR43200:SF6">
    <property type="entry name" value="3'(2'),5'-BISPHOSPHATE NUCLEOTIDASE"/>
    <property type="match status" value="1"/>
</dbReference>
<dbReference type="Pfam" id="PF00459">
    <property type="entry name" value="Inositol_P"/>
    <property type="match status" value="1"/>
</dbReference>
<dbReference type="CDD" id="cd01641">
    <property type="entry name" value="Bacterial_IMPase_like_1"/>
    <property type="match status" value="1"/>
</dbReference>
<reference evidence="9" key="1">
    <citation type="submission" date="2019-10" db="EMBL/GenBank/DDBJ databases">
        <title>Lacipirellula parvula gen. nov., sp. nov., representing a lineage of planctomycetes widespread in freshwater anoxic habitats, and description of the family Lacipirellulaceae.</title>
        <authorList>
            <person name="Dedysh S.N."/>
            <person name="Kulichevskaya I.S."/>
            <person name="Beletsky A.V."/>
            <person name="Rakitin A.L."/>
            <person name="Mardanov A.V."/>
            <person name="Ivanova A.A."/>
            <person name="Saltykova V.X."/>
            <person name="Rijpstra W.I.C."/>
            <person name="Sinninghe Damste J.S."/>
            <person name="Ravin N.V."/>
        </authorList>
    </citation>
    <scope>NUCLEOTIDE SEQUENCE [LARGE SCALE GENOMIC DNA]</scope>
    <source>
        <strain evidence="9">PX69</strain>
    </source>
</reference>
<gene>
    <name evidence="8" type="ORF">PLANPX_5332</name>
</gene>
<evidence type="ECO:0000313" key="9">
    <source>
        <dbReference type="Proteomes" id="UP000326837"/>
    </source>
</evidence>
<evidence type="ECO:0000256" key="7">
    <source>
        <dbReference type="PIRSR" id="PIRSR600760-2"/>
    </source>
</evidence>
<feature type="binding site" evidence="7">
    <location>
        <position position="93"/>
    </location>
    <ligand>
        <name>Mg(2+)</name>
        <dbReference type="ChEBI" id="CHEBI:18420"/>
        <label>2</label>
    </ligand>
</feature>
<feature type="binding site" evidence="7">
    <location>
        <position position="224"/>
    </location>
    <ligand>
        <name>Mg(2+)</name>
        <dbReference type="ChEBI" id="CHEBI:18420"/>
        <label>1</label>
        <note>catalytic</note>
    </ligand>
</feature>
<feature type="binding site" evidence="7">
    <location>
        <position position="91"/>
    </location>
    <ligand>
        <name>Mg(2+)</name>
        <dbReference type="ChEBI" id="CHEBI:18420"/>
        <label>1</label>
        <note>catalytic</note>
    </ligand>
</feature>
<evidence type="ECO:0000313" key="8">
    <source>
        <dbReference type="EMBL" id="BBO35720.1"/>
    </source>
</evidence>
<accession>A0A5K7XFX7</accession>
<sequence length="271" mass="29212">MTHSNADPEVQSRLKLAVSAARAAGAITLNWFRQSTLDVERKGDGSPVTAADRASETLLREQISAQFPDDAILGEEFGEKPGTSPYRWVLDPIDGTKSFIAGVPLYTTLVAVMKDDQPLIGVIYSPATEEIVYAATGGQTWFAIGDGEPVEARVSSTERLAEATFVTTEVGKYSRLGKQTVRDVYSQLEKSCRLSRTWGDAYGFMLVATGRADVMVDLFISLWDAAALKPVIDGAGGHYSDWRGEPSVHTGNAVATNRHLAGTVLGLTREA</sequence>
<dbReference type="FunFam" id="3.30.540.10:FF:000003">
    <property type="entry name" value="Inositol-1-monophosphatase"/>
    <property type="match status" value="1"/>
</dbReference>
<dbReference type="NCBIfam" id="TIGR02067">
    <property type="entry name" value="his_9_HisN"/>
    <property type="match status" value="1"/>
</dbReference>
<feature type="binding site" evidence="7">
    <location>
        <position position="75"/>
    </location>
    <ligand>
        <name>Mg(2+)</name>
        <dbReference type="ChEBI" id="CHEBI:18420"/>
        <label>1</label>
        <note>catalytic</note>
    </ligand>
</feature>
<dbReference type="KEGG" id="lpav:PLANPX_5332"/>
<dbReference type="InterPro" id="IPR011809">
    <property type="entry name" value="His_9_proposed"/>
</dbReference>
<comment type="similarity">
    <text evidence="2">Belongs to the inositol monophosphatase superfamily.</text>
</comment>
<dbReference type="AlphaFoldDB" id="A0A5K7XFX7"/>
<evidence type="ECO:0000256" key="3">
    <source>
        <dbReference type="ARBA" id="ARBA00022723"/>
    </source>
</evidence>
<dbReference type="InterPro" id="IPR051090">
    <property type="entry name" value="Inositol_monoP_superfamily"/>
</dbReference>
<feature type="binding site" evidence="7">
    <location>
        <position position="94"/>
    </location>
    <ligand>
        <name>Mg(2+)</name>
        <dbReference type="ChEBI" id="CHEBI:18420"/>
        <label>1</label>
        <note>catalytic</note>
    </ligand>
</feature>
<dbReference type="Gene3D" id="3.40.190.80">
    <property type="match status" value="1"/>
</dbReference>
<keyword evidence="9" id="KW-1185">Reference proteome</keyword>
<dbReference type="Proteomes" id="UP000326837">
    <property type="component" value="Chromosome"/>
</dbReference>
<dbReference type="Gene3D" id="3.30.540.10">
    <property type="entry name" value="Fructose-1,6-Bisphosphatase, subunit A, domain 1"/>
    <property type="match status" value="1"/>
</dbReference>
<evidence type="ECO:0000256" key="6">
    <source>
        <dbReference type="NCBIfam" id="TIGR02067"/>
    </source>
</evidence>
<evidence type="ECO:0000256" key="5">
    <source>
        <dbReference type="ARBA" id="ARBA00022842"/>
    </source>
</evidence>
<comment type="cofactor">
    <cofactor evidence="1 7">
        <name>Mg(2+)</name>
        <dbReference type="ChEBI" id="CHEBI:18420"/>
    </cofactor>
</comment>
<dbReference type="GO" id="GO:0000105">
    <property type="term" value="P:L-histidine biosynthetic process"/>
    <property type="evidence" value="ECO:0007669"/>
    <property type="project" value="UniProtKB-UniRule"/>
</dbReference>
<dbReference type="GO" id="GO:0046872">
    <property type="term" value="F:metal ion binding"/>
    <property type="evidence" value="ECO:0007669"/>
    <property type="project" value="UniProtKB-KW"/>
</dbReference>
<dbReference type="RefSeq" id="WP_152101030.1">
    <property type="nucleotide sequence ID" value="NZ_AP021861.1"/>
</dbReference>
<keyword evidence="5 7" id="KW-0460">Magnesium</keyword>
<evidence type="ECO:0000256" key="2">
    <source>
        <dbReference type="ARBA" id="ARBA00009759"/>
    </source>
</evidence>
<name>A0A5K7XFX7_9BACT</name>
<dbReference type="PANTHER" id="PTHR43200">
    <property type="entry name" value="PHOSPHATASE"/>
    <property type="match status" value="1"/>
</dbReference>
<dbReference type="InterPro" id="IPR000760">
    <property type="entry name" value="Inositol_monophosphatase-like"/>
</dbReference>
<organism evidence="8 9">
    <name type="scientific">Lacipirellula parvula</name>
    <dbReference type="NCBI Taxonomy" id="2650471"/>
    <lineage>
        <taxon>Bacteria</taxon>
        <taxon>Pseudomonadati</taxon>
        <taxon>Planctomycetota</taxon>
        <taxon>Planctomycetia</taxon>
        <taxon>Pirellulales</taxon>
        <taxon>Lacipirellulaceae</taxon>
        <taxon>Lacipirellula</taxon>
    </lineage>
</organism>
<keyword evidence="4 8" id="KW-0378">Hydrolase</keyword>
<evidence type="ECO:0000256" key="1">
    <source>
        <dbReference type="ARBA" id="ARBA00001946"/>
    </source>
</evidence>